<dbReference type="SUPFAM" id="SSF56300">
    <property type="entry name" value="Metallo-dependent phosphatases"/>
    <property type="match status" value="1"/>
</dbReference>
<dbReference type="GO" id="GO:0016787">
    <property type="term" value="F:hydrolase activity"/>
    <property type="evidence" value="ECO:0007669"/>
    <property type="project" value="InterPro"/>
</dbReference>
<keyword evidence="1" id="KW-0472">Membrane</keyword>
<accession>A0A917M7A6</accession>
<proteinExistence type="predicted"/>
<gene>
    <name evidence="3" type="ORF">GCM10007415_09660</name>
</gene>
<dbReference type="InterPro" id="IPR051918">
    <property type="entry name" value="STPP_CPPED1"/>
</dbReference>
<dbReference type="InterPro" id="IPR029052">
    <property type="entry name" value="Metallo-depent_PP-like"/>
</dbReference>
<dbReference type="PANTHER" id="PTHR43143">
    <property type="entry name" value="METALLOPHOSPHOESTERASE, CALCINEURIN SUPERFAMILY"/>
    <property type="match status" value="1"/>
</dbReference>
<dbReference type="Gene3D" id="3.60.21.10">
    <property type="match status" value="1"/>
</dbReference>
<keyword evidence="4" id="KW-1185">Reference proteome</keyword>
<reference evidence="3" key="2">
    <citation type="submission" date="2020-09" db="EMBL/GenBank/DDBJ databases">
        <authorList>
            <person name="Sun Q."/>
            <person name="Zhou Y."/>
        </authorList>
    </citation>
    <scope>NUCLEOTIDE SEQUENCE</scope>
    <source>
        <strain evidence="3">CGMCC 1.12195</strain>
    </source>
</reference>
<dbReference type="Proteomes" id="UP000660862">
    <property type="component" value="Unassembled WGS sequence"/>
</dbReference>
<feature type="domain" description="Calcineurin-like phosphoesterase" evidence="2">
    <location>
        <begin position="51"/>
        <end position="220"/>
    </location>
</feature>
<organism evidence="3 4">
    <name type="scientific">Parapedobacter pyrenivorans</name>
    <dbReference type="NCBI Taxonomy" id="1305674"/>
    <lineage>
        <taxon>Bacteria</taxon>
        <taxon>Pseudomonadati</taxon>
        <taxon>Bacteroidota</taxon>
        <taxon>Sphingobacteriia</taxon>
        <taxon>Sphingobacteriales</taxon>
        <taxon>Sphingobacteriaceae</taxon>
        <taxon>Parapedobacter</taxon>
    </lineage>
</organism>
<feature type="transmembrane region" description="Helical" evidence="1">
    <location>
        <begin position="21"/>
        <end position="38"/>
    </location>
</feature>
<dbReference type="Pfam" id="PF00149">
    <property type="entry name" value="Metallophos"/>
    <property type="match status" value="1"/>
</dbReference>
<evidence type="ECO:0000256" key="1">
    <source>
        <dbReference type="SAM" id="Phobius"/>
    </source>
</evidence>
<reference evidence="3" key="1">
    <citation type="journal article" date="2014" name="Int. J. Syst. Evol. Microbiol.">
        <title>Complete genome sequence of Corynebacterium casei LMG S-19264T (=DSM 44701T), isolated from a smear-ripened cheese.</title>
        <authorList>
            <consortium name="US DOE Joint Genome Institute (JGI-PGF)"/>
            <person name="Walter F."/>
            <person name="Albersmeier A."/>
            <person name="Kalinowski J."/>
            <person name="Ruckert C."/>
        </authorList>
    </citation>
    <scope>NUCLEOTIDE SEQUENCE</scope>
    <source>
        <strain evidence="3">CGMCC 1.12195</strain>
    </source>
</reference>
<dbReference type="AlphaFoldDB" id="A0A917M7A6"/>
<comment type="caution">
    <text evidence="3">The sequence shown here is derived from an EMBL/GenBank/DDBJ whole genome shotgun (WGS) entry which is preliminary data.</text>
</comment>
<evidence type="ECO:0000313" key="3">
    <source>
        <dbReference type="EMBL" id="GGG79517.1"/>
    </source>
</evidence>
<dbReference type="EMBL" id="BMER01000001">
    <property type="protein sequence ID" value="GGG79517.1"/>
    <property type="molecule type" value="Genomic_DNA"/>
</dbReference>
<dbReference type="InterPro" id="IPR004843">
    <property type="entry name" value="Calcineurin-like_PHP"/>
</dbReference>
<dbReference type="PANTHER" id="PTHR43143:SF1">
    <property type="entry name" value="SERINE_THREONINE-PROTEIN PHOSPHATASE CPPED1"/>
    <property type="match status" value="1"/>
</dbReference>
<evidence type="ECO:0000259" key="2">
    <source>
        <dbReference type="Pfam" id="PF00149"/>
    </source>
</evidence>
<keyword evidence="1" id="KW-0812">Transmembrane</keyword>
<name>A0A917M7A6_9SPHI</name>
<protein>
    <recommendedName>
        <fullName evidence="2">Calcineurin-like phosphoesterase domain-containing protein</fullName>
    </recommendedName>
</protein>
<keyword evidence="1" id="KW-1133">Transmembrane helix</keyword>
<sequence length="271" mass="30270">MVHSASARILSNNYKKMNINSLLLSIVVLSMAMVSLLGCGNNQPERRKGFSFAFITDAHIKPDSMVITAFNKAIDSINNAGVDFVISGGDQVYDVMRGNQAKSDSLFTLYKTLTSRIQVPVHNTVGNHELFGIYDESPEDSTHADYKYGMFARYFGDTYYAFDHKGWHFVVLNTLDVEGKRYIGRIGAEQLQWLKRDLAALPAETPIAVVVHLPLVSAMSQVYPKPGQATDGRPLVQDRDSLHLKIITSNWYFRGTCTGLKTLMSKTRPIL</sequence>
<evidence type="ECO:0000313" key="4">
    <source>
        <dbReference type="Proteomes" id="UP000660862"/>
    </source>
</evidence>